<comment type="caution">
    <text evidence="2">The sequence shown here is derived from an EMBL/GenBank/DDBJ whole genome shotgun (WGS) entry which is preliminary data.</text>
</comment>
<feature type="non-terminal residue" evidence="2">
    <location>
        <position position="84"/>
    </location>
</feature>
<dbReference type="EMBL" id="CAUYUJ010021063">
    <property type="protein sequence ID" value="CAK0902402.1"/>
    <property type="molecule type" value="Genomic_DNA"/>
</dbReference>
<evidence type="ECO:0000256" key="1">
    <source>
        <dbReference type="SAM" id="MobiDB-lite"/>
    </source>
</evidence>
<evidence type="ECO:0000313" key="2">
    <source>
        <dbReference type="EMBL" id="CAK0902402.1"/>
    </source>
</evidence>
<protein>
    <recommendedName>
        <fullName evidence="4">RNA-dependent RNA polymerase</fullName>
    </recommendedName>
</protein>
<accession>A0ABN9XUF7</accession>
<evidence type="ECO:0008006" key="4">
    <source>
        <dbReference type="Google" id="ProtNLM"/>
    </source>
</evidence>
<name>A0ABN9XUF7_9DINO</name>
<dbReference type="Proteomes" id="UP001189429">
    <property type="component" value="Unassembled WGS sequence"/>
</dbReference>
<feature type="non-terminal residue" evidence="2">
    <location>
        <position position="1"/>
    </location>
</feature>
<proteinExistence type="predicted"/>
<organism evidence="2 3">
    <name type="scientific">Prorocentrum cordatum</name>
    <dbReference type="NCBI Taxonomy" id="2364126"/>
    <lineage>
        <taxon>Eukaryota</taxon>
        <taxon>Sar</taxon>
        <taxon>Alveolata</taxon>
        <taxon>Dinophyceae</taxon>
        <taxon>Prorocentrales</taxon>
        <taxon>Prorocentraceae</taxon>
        <taxon>Prorocentrum</taxon>
    </lineage>
</organism>
<sequence length="84" mass="8833">ASLSRIPGEFSAKVVKGKLEGPGGDFVLRACGDLPTDCGKGSSTRLLIQSSLFAVLDRATPENGPLTPPGDSGWDLLRDDYGER</sequence>
<evidence type="ECO:0000313" key="3">
    <source>
        <dbReference type="Proteomes" id="UP001189429"/>
    </source>
</evidence>
<reference evidence="2" key="1">
    <citation type="submission" date="2023-10" db="EMBL/GenBank/DDBJ databases">
        <authorList>
            <person name="Chen Y."/>
            <person name="Shah S."/>
            <person name="Dougan E. K."/>
            <person name="Thang M."/>
            <person name="Chan C."/>
        </authorList>
    </citation>
    <scope>NUCLEOTIDE SEQUENCE [LARGE SCALE GENOMIC DNA]</scope>
</reference>
<feature type="region of interest" description="Disordered" evidence="1">
    <location>
        <begin position="59"/>
        <end position="84"/>
    </location>
</feature>
<gene>
    <name evidence="2" type="ORF">PCOR1329_LOCUS79026</name>
</gene>
<keyword evidence="3" id="KW-1185">Reference proteome</keyword>